<dbReference type="EMBL" id="JBANRG010000063">
    <property type="protein sequence ID" value="KAK7441349.1"/>
    <property type="molecule type" value="Genomic_DNA"/>
</dbReference>
<organism evidence="1 2">
    <name type="scientific">Marasmiellus scandens</name>
    <dbReference type="NCBI Taxonomy" id="2682957"/>
    <lineage>
        <taxon>Eukaryota</taxon>
        <taxon>Fungi</taxon>
        <taxon>Dikarya</taxon>
        <taxon>Basidiomycota</taxon>
        <taxon>Agaricomycotina</taxon>
        <taxon>Agaricomycetes</taxon>
        <taxon>Agaricomycetidae</taxon>
        <taxon>Agaricales</taxon>
        <taxon>Marasmiineae</taxon>
        <taxon>Omphalotaceae</taxon>
        <taxon>Marasmiellus</taxon>
    </lineage>
</organism>
<comment type="caution">
    <text evidence="1">The sequence shown here is derived from an EMBL/GenBank/DDBJ whole genome shotgun (WGS) entry which is preliminary data.</text>
</comment>
<name>A0ABR1IUJ2_9AGAR</name>
<proteinExistence type="predicted"/>
<gene>
    <name evidence="1" type="ORF">VKT23_016596</name>
</gene>
<dbReference type="Proteomes" id="UP001498398">
    <property type="component" value="Unassembled WGS sequence"/>
</dbReference>
<protein>
    <submittedName>
        <fullName evidence="1">Uncharacterized protein</fullName>
    </submittedName>
</protein>
<evidence type="ECO:0000313" key="2">
    <source>
        <dbReference type="Proteomes" id="UP001498398"/>
    </source>
</evidence>
<sequence>MVDNYENNTSAANPYSLPESSITAQKVCFELAKKEENQAKHGIPAICDTAPGEFIFIGLEIENQQCTLGLDITACKNPTLKELSGFVDHRTKITCQISRFRSLQLNYIPISLEILATLPIMTKPDSPNAEDIPLLLPSALTHDQRFSRQCNSSLSKIESWLHDAQYEESLNKL</sequence>
<accession>A0ABR1IUJ2</accession>
<reference evidence="1 2" key="1">
    <citation type="submission" date="2024-01" db="EMBL/GenBank/DDBJ databases">
        <title>A draft genome for the cacao thread blight pathogen Marasmiellus scandens.</title>
        <authorList>
            <person name="Baruah I.K."/>
            <person name="Leung J."/>
            <person name="Bukari Y."/>
            <person name="Amoako-Attah I."/>
            <person name="Meinhardt L.W."/>
            <person name="Bailey B.A."/>
            <person name="Cohen S.P."/>
        </authorList>
    </citation>
    <scope>NUCLEOTIDE SEQUENCE [LARGE SCALE GENOMIC DNA]</scope>
    <source>
        <strain evidence="1 2">GH-19</strain>
    </source>
</reference>
<keyword evidence="2" id="KW-1185">Reference proteome</keyword>
<evidence type="ECO:0000313" key="1">
    <source>
        <dbReference type="EMBL" id="KAK7441349.1"/>
    </source>
</evidence>